<dbReference type="AlphaFoldDB" id="R7TSP5"/>
<keyword evidence="4" id="KW-0325">Glycoprotein</keyword>
<comment type="caution">
    <text evidence="5">Lacks conserved residue(s) required for the propagation of feature annotation.</text>
</comment>
<evidence type="ECO:0000256" key="1">
    <source>
        <dbReference type="ARBA" id="ARBA00022729"/>
    </source>
</evidence>
<dbReference type="EMBL" id="AMQN01011213">
    <property type="status" value="NOT_ANNOTATED_CDS"/>
    <property type="molecule type" value="Genomic_DNA"/>
</dbReference>
<dbReference type="SUPFAM" id="SSF49854">
    <property type="entry name" value="Spermadhesin, CUB domain"/>
    <property type="match status" value="1"/>
</dbReference>
<evidence type="ECO:0000259" key="6">
    <source>
        <dbReference type="PROSITE" id="PS01180"/>
    </source>
</evidence>
<evidence type="ECO:0000256" key="3">
    <source>
        <dbReference type="ARBA" id="ARBA00023157"/>
    </source>
</evidence>
<dbReference type="HOGENOM" id="CLU_103588_4_0_1"/>
<evidence type="ECO:0000313" key="9">
    <source>
        <dbReference type="Proteomes" id="UP000014760"/>
    </source>
</evidence>
<proteinExistence type="predicted"/>
<keyword evidence="9" id="KW-1185">Reference proteome</keyword>
<dbReference type="EnsemblMetazoa" id="CapteT144166">
    <property type="protein sequence ID" value="CapteP144166"/>
    <property type="gene ID" value="CapteG144166"/>
</dbReference>
<dbReference type="InterPro" id="IPR035914">
    <property type="entry name" value="Sperma_CUB_dom_sf"/>
</dbReference>
<dbReference type="OrthoDB" id="6096086at2759"/>
<dbReference type="SMART" id="SM00042">
    <property type="entry name" value="CUB"/>
    <property type="match status" value="1"/>
</dbReference>
<dbReference type="EMBL" id="KB308761">
    <property type="protein sequence ID" value="ELT96674.1"/>
    <property type="molecule type" value="Genomic_DNA"/>
</dbReference>
<protein>
    <recommendedName>
        <fullName evidence="6">CUB domain-containing protein</fullName>
    </recommendedName>
</protein>
<dbReference type="Pfam" id="PF00431">
    <property type="entry name" value="CUB"/>
    <property type="match status" value="1"/>
</dbReference>
<dbReference type="Gene3D" id="2.60.120.290">
    <property type="entry name" value="Spermadhesin, CUB domain"/>
    <property type="match status" value="1"/>
</dbReference>
<keyword evidence="2" id="KW-0677">Repeat</keyword>
<dbReference type="STRING" id="283909.R7TSP5"/>
<name>R7TSP5_CAPTE</name>
<evidence type="ECO:0000256" key="4">
    <source>
        <dbReference type="ARBA" id="ARBA00023180"/>
    </source>
</evidence>
<evidence type="ECO:0000256" key="5">
    <source>
        <dbReference type="PROSITE-ProRule" id="PRU00059"/>
    </source>
</evidence>
<reference evidence="9" key="1">
    <citation type="submission" date="2012-12" db="EMBL/GenBank/DDBJ databases">
        <authorList>
            <person name="Hellsten U."/>
            <person name="Grimwood J."/>
            <person name="Chapman J.A."/>
            <person name="Shapiro H."/>
            <person name="Aerts A."/>
            <person name="Otillar R.P."/>
            <person name="Terry A.Y."/>
            <person name="Boore J.L."/>
            <person name="Simakov O."/>
            <person name="Marletaz F."/>
            <person name="Cho S.-J."/>
            <person name="Edsinger-Gonzales E."/>
            <person name="Havlak P."/>
            <person name="Kuo D.-H."/>
            <person name="Larsson T."/>
            <person name="Lv J."/>
            <person name="Arendt D."/>
            <person name="Savage R."/>
            <person name="Osoegawa K."/>
            <person name="de Jong P."/>
            <person name="Lindberg D.R."/>
            <person name="Seaver E.C."/>
            <person name="Weisblat D.A."/>
            <person name="Putnam N.H."/>
            <person name="Grigoriev I.V."/>
            <person name="Rokhsar D.S."/>
        </authorList>
    </citation>
    <scope>NUCLEOTIDE SEQUENCE</scope>
    <source>
        <strain evidence="9">I ESC-2004</strain>
    </source>
</reference>
<dbReference type="CDD" id="cd00041">
    <property type="entry name" value="CUB"/>
    <property type="match status" value="1"/>
</dbReference>
<reference evidence="7 9" key="2">
    <citation type="journal article" date="2013" name="Nature">
        <title>Insights into bilaterian evolution from three spiralian genomes.</title>
        <authorList>
            <person name="Simakov O."/>
            <person name="Marletaz F."/>
            <person name="Cho S.J."/>
            <person name="Edsinger-Gonzales E."/>
            <person name="Havlak P."/>
            <person name="Hellsten U."/>
            <person name="Kuo D.H."/>
            <person name="Larsson T."/>
            <person name="Lv J."/>
            <person name="Arendt D."/>
            <person name="Savage R."/>
            <person name="Osoegawa K."/>
            <person name="de Jong P."/>
            <person name="Grimwood J."/>
            <person name="Chapman J.A."/>
            <person name="Shapiro H."/>
            <person name="Aerts A."/>
            <person name="Otillar R.P."/>
            <person name="Terry A.Y."/>
            <person name="Boore J.L."/>
            <person name="Grigoriev I.V."/>
            <person name="Lindberg D.R."/>
            <person name="Seaver E.C."/>
            <person name="Weisblat D.A."/>
            <person name="Putnam N.H."/>
            <person name="Rokhsar D.S."/>
        </authorList>
    </citation>
    <scope>NUCLEOTIDE SEQUENCE</scope>
    <source>
        <strain evidence="7 9">I ESC-2004</strain>
    </source>
</reference>
<dbReference type="OMA" id="ETRCEYD"/>
<dbReference type="FunFam" id="2.60.120.290:FF:000003">
    <property type="entry name" value="Neuropilin"/>
    <property type="match status" value="1"/>
</dbReference>
<gene>
    <name evidence="7" type="ORF">CAPTEDRAFT_144166</name>
</gene>
<accession>R7TSP5</accession>
<dbReference type="Proteomes" id="UP000014760">
    <property type="component" value="Unassembled WGS sequence"/>
</dbReference>
<organism evidence="7">
    <name type="scientific">Capitella teleta</name>
    <name type="common">Polychaete worm</name>
    <dbReference type="NCBI Taxonomy" id="283909"/>
    <lineage>
        <taxon>Eukaryota</taxon>
        <taxon>Metazoa</taxon>
        <taxon>Spiralia</taxon>
        <taxon>Lophotrochozoa</taxon>
        <taxon>Annelida</taxon>
        <taxon>Polychaeta</taxon>
        <taxon>Sedentaria</taxon>
        <taxon>Scolecida</taxon>
        <taxon>Capitellidae</taxon>
        <taxon>Capitella</taxon>
    </lineage>
</organism>
<evidence type="ECO:0000256" key="2">
    <source>
        <dbReference type="ARBA" id="ARBA00022737"/>
    </source>
</evidence>
<dbReference type="PANTHER" id="PTHR24251">
    <property type="entry name" value="OVOCHYMASE-RELATED"/>
    <property type="match status" value="1"/>
</dbReference>
<feature type="domain" description="CUB" evidence="6">
    <location>
        <begin position="12"/>
        <end position="120"/>
    </location>
</feature>
<sequence length="132" mass="14721">MILFILCPRSECNGVFTAKAGTLQSLNYPARYDNNLDCSLIIKAPKDSIIHIIFDAFDVEFGQDCEYDYLMVNIERNVHARHCGNAIPEDLSISTDILEIAFITDMTEVGSGFRLSYTVISAKGQGECRCTL</sequence>
<evidence type="ECO:0000313" key="7">
    <source>
        <dbReference type="EMBL" id="ELT96674.1"/>
    </source>
</evidence>
<keyword evidence="3" id="KW-1015">Disulfide bond</keyword>
<evidence type="ECO:0000313" key="8">
    <source>
        <dbReference type="EnsemblMetazoa" id="CapteP144166"/>
    </source>
</evidence>
<keyword evidence="1" id="KW-0732">Signal</keyword>
<reference evidence="8" key="3">
    <citation type="submission" date="2015-06" db="UniProtKB">
        <authorList>
            <consortium name="EnsemblMetazoa"/>
        </authorList>
    </citation>
    <scope>IDENTIFICATION</scope>
</reference>
<dbReference type="PROSITE" id="PS01180">
    <property type="entry name" value="CUB"/>
    <property type="match status" value="1"/>
</dbReference>
<dbReference type="InterPro" id="IPR000859">
    <property type="entry name" value="CUB_dom"/>
</dbReference>